<dbReference type="Gene3D" id="3.90.640.10">
    <property type="entry name" value="Actin, Chain A, domain 4"/>
    <property type="match status" value="1"/>
</dbReference>
<evidence type="ECO:0000256" key="4">
    <source>
        <dbReference type="SAM" id="MobiDB-lite"/>
    </source>
</evidence>
<comment type="caution">
    <text evidence="6">The sequence shown here is derived from an EMBL/GenBank/DDBJ whole genome shotgun (WGS) entry which is preliminary data.</text>
</comment>
<dbReference type="InterPro" id="IPR043129">
    <property type="entry name" value="ATPase_NBD"/>
</dbReference>
<dbReference type="Gene3D" id="3.30.420.40">
    <property type="match status" value="2"/>
</dbReference>
<feature type="compositionally biased region" description="Basic residues" evidence="4">
    <location>
        <begin position="790"/>
        <end position="800"/>
    </location>
</feature>
<feature type="compositionally biased region" description="Basic and acidic residues" evidence="4">
    <location>
        <begin position="769"/>
        <end position="788"/>
    </location>
</feature>
<feature type="chain" id="PRO_5046341991" description="DnaK protein" evidence="5">
    <location>
        <begin position="20"/>
        <end position="835"/>
    </location>
</feature>
<evidence type="ECO:0000256" key="2">
    <source>
        <dbReference type="ARBA" id="ARBA00022840"/>
    </source>
</evidence>
<accession>A0ABR2KU16</accession>
<dbReference type="Proteomes" id="UP001470230">
    <property type="component" value="Unassembled WGS sequence"/>
</dbReference>
<evidence type="ECO:0000313" key="7">
    <source>
        <dbReference type="Proteomes" id="UP001470230"/>
    </source>
</evidence>
<keyword evidence="2" id="KW-0067">ATP-binding</keyword>
<dbReference type="PANTHER" id="PTHR45639:SF3">
    <property type="entry name" value="HYPOXIA UP-REGULATED PROTEIN 1"/>
    <property type="match status" value="1"/>
</dbReference>
<evidence type="ECO:0000256" key="5">
    <source>
        <dbReference type="SAM" id="SignalP"/>
    </source>
</evidence>
<keyword evidence="5" id="KW-0732">Signal</keyword>
<dbReference type="Pfam" id="PF00012">
    <property type="entry name" value="HSP70"/>
    <property type="match status" value="1"/>
</dbReference>
<name>A0ABR2KU16_9EUKA</name>
<dbReference type="EMBL" id="JAPFFF010000003">
    <property type="protein sequence ID" value="KAK8894538.1"/>
    <property type="molecule type" value="Genomic_DNA"/>
</dbReference>
<evidence type="ECO:0000313" key="6">
    <source>
        <dbReference type="EMBL" id="KAK8894538.1"/>
    </source>
</evidence>
<keyword evidence="7" id="KW-1185">Reference proteome</keyword>
<protein>
    <recommendedName>
        <fullName evidence="8">DnaK protein</fullName>
    </recommendedName>
</protein>
<dbReference type="InterPro" id="IPR013126">
    <property type="entry name" value="Hsp_70_fam"/>
</dbReference>
<gene>
    <name evidence="6" type="ORF">M9Y10_022972</name>
</gene>
<keyword evidence="3" id="KW-0143">Chaperone</keyword>
<dbReference type="SUPFAM" id="SSF53067">
    <property type="entry name" value="Actin-like ATPase domain"/>
    <property type="match status" value="2"/>
</dbReference>
<keyword evidence="1" id="KW-0547">Nucleotide-binding</keyword>
<feature type="compositionally biased region" description="Basic and acidic residues" evidence="4">
    <location>
        <begin position="801"/>
        <end position="818"/>
    </location>
</feature>
<evidence type="ECO:0008006" key="8">
    <source>
        <dbReference type="Google" id="ProtNLM"/>
    </source>
</evidence>
<feature type="region of interest" description="Disordered" evidence="4">
    <location>
        <begin position="769"/>
        <end position="835"/>
    </location>
</feature>
<sequence length="835" mass="96448">MIFFILFISSYSIYVGIDAGAAYTKSSIVSNPEVIEIGRDCANKQLTPTFIGFRAKPQFKPNEPKYVKPDEAIYLTPDIGEKALKIMEARPIMGMGYFPDLIELNETYKPERAAELGTGTNASRVEFHDTTALFYKMYIDCISRGKKISDIAIVVPAKYLFLQRYQFQAALRTIGFENVHVIDDTNAVAYVYANEKSSKFSRGAKNTLFIDLGATSFKAYVMRFSHKLSASGHISLPFVQRYSYQIDYSTGGVFITQSIAKYLLKKLRIETKNDAEKQRVYDAAEKVKKILSSEKDATVIVNEIGGIDRTFEMTTEELENNILNPFVESAINVALNASKGHKIDHIEFIGGSSHNDYLVEHILNGLNYSIKSSDDLASFRTLNPDHCLSRGAGYFLQFISDSSRFPTVEITEPSSIYNITLITMSGTFPICDLGQQCKKRQIIPGNSSIILFQYGTNEARQGIAKYSFGFFVDNITSSIEISFSSLPFSLYDIQTCNRTGCHRLELQFLMYPDTPSRVFEMFISSDAQEERIKEIRKKITETAEKVLHDVEKNKTFRFFTNHTQRLEIIRAAEAARKWLKEFQYRDGVNLANFSIQLELLEEKSKPVYDRISENSTFIKSLNMFYHSLKMAKDGIEKEWPKEKPFLDKRTLDRFKQLVNETEEWFNKSLNLTRNTPPYLPRPVKGSEFEDKGLKLYDWYGIVDSIERKKKRTGRKIENKEKVETKDEKYIKDEDDEDEKHNPEYEYVDMNDEEMEAYYAQTEWVDPFLENEKVEKPKSLRSGIEDFKLSKQARHMMNKRLKQMEEEERLKNQTKKNTDDSQNIDMESNKNEYSDL</sequence>
<evidence type="ECO:0000256" key="3">
    <source>
        <dbReference type="ARBA" id="ARBA00023186"/>
    </source>
</evidence>
<dbReference type="PANTHER" id="PTHR45639">
    <property type="entry name" value="HSC70CB, ISOFORM G-RELATED"/>
    <property type="match status" value="1"/>
</dbReference>
<reference evidence="6 7" key="1">
    <citation type="submission" date="2024-04" db="EMBL/GenBank/DDBJ databases">
        <title>Tritrichomonas musculus Genome.</title>
        <authorList>
            <person name="Alves-Ferreira E."/>
            <person name="Grigg M."/>
            <person name="Lorenzi H."/>
            <person name="Galac M."/>
        </authorList>
    </citation>
    <scope>NUCLEOTIDE SEQUENCE [LARGE SCALE GENOMIC DNA]</scope>
    <source>
        <strain evidence="6 7">EAF2021</strain>
    </source>
</reference>
<evidence type="ECO:0000256" key="1">
    <source>
        <dbReference type="ARBA" id="ARBA00022741"/>
    </source>
</evidence>
<proteinExistence type="predicted"/>
<feature type="signal peptide" evidence="5">
    <location>
        <begin position="1"/>
        <end position="19"/>
    </location>
</feature>
<feature type="compositionally biased region" description="Basic and acidic residues" evidence="4">
    <location>
        <begin position="826"/>
        <end position="835"/>
    </location>
</feature>
<organism evidence="6 7">
    <name type="scientific">Tritrichomonas musculus</name>
    <dbReference type="NCBI Taxonomy" id="1915356"/>
    <lineage>
        <taxon>Eukaryota</taxon>
        <taxon>Metamonada</taxon>
        <taxon>Parabasalia</taxon>
        <taxon>Tritrichomonadida</taxon>
        <taxon>Tritrichomonadidae</taxon>
        <taxon>Tritrichomonas</taxon>
    </lineage>
</organism>